<dbReference type="EMBL" id="JMIR01000003">
    <property type="protein sequence ID" value="KEO84674.1"/>
    <property type="molecule type" value="Genomic_DNA"/>
</dbReference>
<keyword evidence="2" id="KW-1185">Reference proteome</keyword>
<evidence type="ECO:0008006" key="3">
    <source>
        <dbReference type="Google" id="ProtNLM"/>
    </source>
</evidence>
<name>A0A074LUS8_9BACL</name>
<protein>
    <recommendedName>
        <fullName evidence="3">Gluconate 2-dehydrogenase subunit 3 family protein</fullName>
    </recommendedName>
</protein>
<dbReference type="eggNOG" id="ENOG5032RMA">
    <property type="taxonomic scope" value="Bacteria"/>
</dbReference>
<dbReference type="RefSeq" id="WP_202962843.1">
    <property type="nucleotide sequence ID" value="NZ_JMIR01000003.1"/>
</dbReference>
<accession>A0A074LUS8</accession>
<reference evidence="1 2" key="1">
    <citation type="journal article" date="2013" name="Int. J. Syst. Evol. Microbiol.">
        <title>Tumebacillus flagellatus sp. nov., an alpha-amylase/pullulanase-producing bacterium isolated from cassava wastewater.</title>
        <authorList>
            <person name="Wang Q."/>
            <person name="Xie N."/>
            <person name="Qin Y."/>
            <person name="Shen N."/>
            <person name="Zhu J."/>
            <person name="Mi H."/>
            <person name="Huang R."/>
        </authorList>
    </citation>
    <scope>NUCLEOTIDE SEQUENCE [LARGE SCALE GENOMIC DNA]</scope>
    <source>
        <strain evidence="1 2">GST4</strain>
    </source>
</reference>
<evidence type="ECO:0000313" key="2">
    <source>
        <dbReference type="Proteomes" id="UP000027931"/>
    </source>
</evidence>
<dbReference type="STRING" id="1157490.EL26_03915"/>
<evidence type="ECO:0000313" key="1">
    <source>
        <dbReference type="EMBL" id="KEO84674.1"/>
    </source>
</evidence>
<dbReference type="InterPro" id="IPR027056">
    <property type="entry name" value="Gluconate_2DH_su3"/>
</dbReference>
<proteinExistence type="predicted"/>
<sequence>MSESMSESMSEFERLRTHYPNYDVMREQEQWDEHTREIVQKRLETLQTYAKLTGEEIQLIKAMAALFLDDNRSGLLAYVVKHFNAKLSSDIGEDQRKVGVPKQKDLIKDGLAALDVLAESEHGNAFAKLSPEQQTSILVGLEREVLTLRTREGRELPARAFFQKMLTETVSAYYSHPQVWSEIGYGGPAYPRGYYRIEFGLTDPWEAKRDA</sequence>
<gene>
    <name evidence="1" type="ORF">EL26_03915</name>
</gene>
<dbReference type="Proteomes" id="UP000027931">
    <property type="component" value="Unassembled WGS sequence"/>
</dbReference>
<comment type="caution">
    <text evidence="1">The sequence shown here is derived from an EMBL/GenBank/DDBJ whole genome shotgun (WGS) entry which is preliminary data.</text>
</comment>
<organism evidence="1 2">
    <name type="scientific">Tumebacillus flagellatus</name>
    <dbReference type="NCBI Taxonomy" id="1157490"/>
    <lineage>
        <taxon>Bacteria</taxon>
        <taxon>Bacillati</taxon>
        <taxon>Bacillota</taxon>
        <taxon>Bacilli</taxon>
        <taxon>Bacillales</taxon>
        <taxon>Alicyclobacillaceae</taxon>
        <taxon>Tumebacillus</taxon>
    </lineage>
</organism>
<dbReference type="AlphaFoldDB" id="A0A074LUS8"/>
<dbReference type="Pfam" id="PF13618">
    <property type="entry name" value="Gluconate_2-dh3"/>
    <property type="match status" value="1"/>
</dbReference>